<protein>
    <submittedName>
        <fullName evidence="1">Uncharacterized protein</fullName>
    </submittedName>
</protein>
<gene>
    <name evidence="1" type="ORF">L1857_19750</name>
</gene>
<dbReference type="Proteomes" id="UP000830158">
    <property type="component" value="Chromosome"/>
</dbReference>
<sequence length="182" mass="19133">MARPNSTVVVLAGSGSEKVLAGLDGLANVRVASSGEAAALVGQTHAAYVVHDRDPLAGVADAWARFFDRQAPPGTLEVAIETAVADLRRGATLLPDYYLVLDPESLPATGKHWWLGVLAGAAPSRVVPAGRRCPPCGKRSPGCRPAGGGPTTSRPGYATWSAWCRTRWGCRGRLRPERPSRG</sequence>
<reference evidence="1" key="1">
    <citation type="submission" date="2022-01" db="EMBL/GenBank/DDBJ databases">
        <title>PSI-footprinting approach for the identification of protein synthesis inhibitor producers.</title>
        <authorList>
            <person name="Handel F."/>
            <person name="Kulik A."/>
            <person name="Wex K.W."/>
            <person name="Berscheid A."/>
            <person name="Saur J.S."/>
            <person name="Winkler A."/>
            <person name="Wibberg D."/>
            <person name="Kalinowski J."/>
            <person name="Broetz-Oesterhelt H."/>
            <person name="Mast Y."/>
        </authorList>
    </citation>
    <scope>NUCLEOTIDE SEQUENCE</scope>
    <source>
        <strain evidence="1">KNN 49.3e</strain>
    </source>
</reference>
<evidence type="ECO:0000313" key="2">
    <source>
        <dbReference type="Proteomes" id="UP000830158"/>
    </source>
</evidence>
<organism evidence="1 2">
    <name type="scientific">Amycolatopsis thermalba</name>
    <dbReference type="NCBI Taxonomy" id="944492"/>
    <lineage>
        <taxon>Bacteria</taxon>
        <taxon>Bacillati</taxon>
        <taxon>Actinomycetota</taxon>
        <taxon>Actinomycetes</taxon>
        <taxon>Pseudonocardiales</taxon>
        <taxon>Pseudonocardiaceae</taxon>
        <taxon>Amycolatopsis</taxon>
    </lineage>
</organism>
<proteinExistence type="predicted"/>
<dbReference type="EMBL" id="CP091196">
    <property type="protein sequence ID" value="UQS24887.1"/>
    <property type="molecule type" value="Genomic_DNA"/>
</dbReference>
<evidence type="ECO:0000313" key="1">
    <source>
        <dbReference type="EMBL" id="UQS24887.1"/>
    </source>
</evidence>
<dbReference type="RefSeq" id="WP_240323030.1">
    <property type="nucleotide sequence ID" value="NZ_CP091196.1"/>
</dbReference>
<accession>A0ABY4NY03</accession>
<keyword evidence="2" id="KW-1185">Reference proteome</keyword>
<name>A0ABY4NY03_9PSEU</name>